<organism evidence="1 2">
    <name type="scientific">Actinomadura gamaensis</name>
    <dbReference type="NCBI Taxonomy" id="1763541"/>
    <lineage>
        <taxon>Bacteria</taxon>
        <taxon>Bacillati</taxon>
        <taxon>Actinomycetota</taxon>
        <taxon>Actinomycetes</taxon>
        <taxon>Streptosporangiales</taxon>
        <taxon>Thermomonosporaceae</taxon>
        <taxon>Actinomadura</taxon>
    </lineage>
</organism>
<dbReference type="EMBL" id="JBHSIT010000003">
    <property type="protein sequence ID" value="MFC4908406.1"/>
    <property type="molecule type" value="Genomic_DNA"/>
</dbReference>
<gene>
    <name evidence="1" type="ORF">ACFPCY_13820</name>
</gene>
<protein>
    <submittedName>
        <fullName evidence="1">Uncharacterized protein</fullName>
    </submittedName>
</protein>
<comment type="caution">
    <text evidence="1">The sequence shown here is derived from an EMBL/GenBank/DDBJ whole genome shotgun (WGS) entry which is preliminary data.</text>
</comment>
<accession>A0ABV9TY94</accession>
<proteinExistence type="predicted"/>
<sequence length="140" mass="15423">MTALDADPSDEGPAYFTAVHRPLPEHAPLTVRVPRRLGDAWTAFHARRHLNQLEQHLNRLGWETARRHDCSPPLLRLFSEAAPHIGEHVAAVRGSKGWSYWTSTGSHLGDCNAPEDAAHALTTRLGPWLVAALTAKPFGD</sequence>
<keyword evidence="2" id="KW-1185">Reference proteome</keyword>
<name>A0ABV9TY94_9ACTN</name>
<dbReference type="RefSeq" id="WP_378254983.1">
    <property type="nucleotide sequence ID" value="NZ_JBHSIT010000003.1"/>
</dbReference>
<evidence type="ECO:0000313" key="2">
    <source>
        <dbReference type="Proteomes" id="UP001595872"/>
    </source>
</evidence>
<evidence type="ECO:0000313" key="1">
    <source>
        <dbReference type="EMBL" id="MFC4908406.1"/>
    </source>
</evidence>
<dbReference type="Proteomes" id="UP001595872">
    <property type="component" value="Unassembled WGS sequence"/>
</dbReference>
<reference evidence="2" key="1">
    <citation type="journal article" date="2019" name="Int. J. Syst. Evol. Microbiol.">
        <title>The Global Catalogue of Microorganisms (GCM) 10K type strain sequencing project: providing services to taxonomists for standard genome sequencing and annotation.</title>
        <authorList>
            <consortium name="The Broad Institute Genomics Platform"/>
            <consortium name="The Broad Institute Genome Sequencing Center for Infectious Disease"/>
            <person name="Wu L."/>
            <person name="Ma J."/>
        </authorList>
    </citation>
    <scope>NUCLEOTIDE SEQUENCE [LARGE SCALE GENOMIC DNA]</scope>
    <source>
        <strain evidence="2">KLKA75</strain>
    </source>
</reference>